<dbReference type="Pfam" id="PF03889">
    <property type="entry name" value="ArfA"/>
    <property type="match status" value="1"/>
</dbReference>
<keyword evidence="3" id="KW-1185">Reference proteome</keyword>
<dbReference type="InterPro" id="IPR005589">
    <property type="entry name" value="ArfA"/>
</dbReference>
<gene>
    <name evidence="2" type="primary">arfA_1</name>
    <name evidence="2" type="ORF">VA7868_01043</name>
</gene>
<dbReference type="Proteomes" id="UP000184608">
    <property type="component" value="Unassembled WGS sequence"/>
</dbReference>
<protein>
    <submittedName>
        <fullName evidence="2">Alternative ribosome-rescue factor A</fullName>
    </submittedName>
</protein>
<dbReference type="GO" id="GO:0072344">
    <property type="term" value="P:rescue of stalled ribosome"/>
    <property type="evidence" value="ECO:0007669"/>
    <property type="project" value="InterPro"/>
</dbReference>
<reference evidence="2 3" key="1">
    <citation type="submission" date="2016-11" db="EMBL/GenBank/DDBJ databases">
        <authorList>
            <person name="Jaros S."/>
            <person name="Januszkiewicz K."/>
            <person name="Wedrychowicz H."/>
        </authorList>
    </citation>
    <scope>NUCLEOTIDE SEQUENCE [LARGE SCALE GENOMIC DNA]</scope>
    <source>
        <strain evidence="2 3">CECT 7868</strain>
    </source>
</reference>
<evidence type="ECO:0000256" key="1">
    <source>
        <dbReference type="SAM" id="MobiDB-lite"/>
    </source>
</evidence>
<feature type="region of interest" description="Disordered" evidence="1">
    <location>
        <begin position="1"/>
        <end position="25"/>
    </location>
</feature>
<evidence type="ECO:0000313" key="3">
    <source>
        <dbReference type="Proteomes" id="UP000184608"/>
    </source>
</evidence>
<dbReference type="EMBL" id="FQXZ01000009">
    <property type="protein sequence ID" value="SHH96181.1"/>
    <property type="molecule type" value="Genomic_DNA"/>
</dbReference>
<dbReference type="STRING" id="1216006.VA7868_01043"/>
<accession>A0A1M5X8S0</accession>
<sequence>MREMKMGKKIKRTLPSDLSPGYETGRGEIKHNALHALVTSPLFKTRVVKAKKGKGSFQRKAKHKGKEPFAKAA</sequence>
<evidence type="ECO:0000313" key="2">
    <source>
        <dbReference type="EMBL" id="SHH96181.1"/>
    </source>
</evidence>
<organism evidence="2 3">
    <name type="scientific">Vibrio aerogenes CECT 7868</name>
    <dbReference type="NCBI Taxonomy" id="1216006"/>
    <lineage>
        <taxon>Bacteria</taxon>
        <taxon>Pseudomonadati</taxon>
        <taxon>Pseudomonadota</taxon>
        <taxon>Gammaproteobacteria</taxon>
        <taxon>Vibrionales</taxon>
        <taxon>Vibrionaceae</taxon>
        <taxon>Vibrio</taxon>
    </lineage>
</organism>
<proteinExistence type="predicted"/>
<feature type="region of interest" description="Disordered" evidence="1">
    <location>
        <begin position="51"/>
        <end position="73"/>
    </location>
</feature>
<feature type="compositionally biased region" description="Basic residues" evidence="1">
    <location>
        <begin position="51"/>
        <end position="65"/>
    </location>
</feature>
<name>A0A1M5X8S0_9VIBR</name>
<dbReference type="AlphaFoldDB" id="A0A1M5X8S0"/>